<organism evidence="2 3">
    <name type="scientific">Hymenoscyphus albidus</name>
    <dbReference type="NCBI Taxonomy" id="595503"/>
    <lineage>
        <taxon>Eukaryota</taxon>
        <taxon>Fungi</taxon>
        <taxon>Dikarya</taxon>
        <taxon>Ascomycota</taxon>
        <taxon>Pezizomycotina</taxon>
        <taxon>Leotiomycetes</taxon>
        <taxon>Helotiales</taxon>
        <taxon>Helotiaceae</taxon>
        <taxon>Hymenoscyphus</taxon>
    </lineage>
</organism>
<accession>A0A9N9Q918</accession>
<dbReference type="OrthoDB" id="10501381at2759"/>
<reference evidence="2" key="1">
    <citation type="submission" date="2021-07" db="EMBL/GenBank/DDBJ databases">
        <authorList>
            <person name="Durling M."/>
        </authorList>
    </citation>
    <scope>NUCLEOTIDE SEQUENCE</scope>
</reference>
<feature type="signal peptide" evidence="1">
    <location>
        <begin position="1"/>
        <end position="28"/>
    </location>
</feature>
<gene>
    <name evidence="2" type="ORF">HYALB_00009909</name>
</gene>
<evidence type="ECO:0000313" key="3">
    <source>
        <dbReference type="Proteomes" id="UP000701801"/>
    </source>
</evidence>
<protein>
    <submittedName>
        <fullName evidence="2">Uncharacterized protein</fullName>
    </submittedName>
</protein>
<keyword evidence="3" id="KW-1185">Reference proteome</keyword>
<comment type="caution">
    <text evidence="2">The sequence shown here is derived from an EMBL/GenBank/DDBJ whole genome shotgun (WGS) entry which is preliminary data.</text>
</comment>
<name>A0A9N9Q918_9HELO</name>
<feature type="chain" id="PRO_5040229737" evidence="1">
    <location>
        <begin position="29"/>
        <end position="144"/>
    </location>
</feature>
<sequence length="144" mass="14924">MEKFAQVRSISVSQTLVVLVSAVPAIVGEGGGTATAGQVKAESTDASTKPTHEAQSHLVMANLAPALSMIARGQYHTCSKPPASFTSMNGFVGMAGGTPSCWLFADASYTTGAKIQDVKSDGIGILEDGVRSIFYDAPATRHSF</sequence>
<dbReference type="EMBL" id="CAJVRM010000292">
    <property type="protein sequence ID" value="CAG8979007.1"/>
    <property type="molecule type" value="Genomic_DNA"/>
</dbReference>
<dbReference type="AlphaFoldDB" id="A0A9N9Q918"/>
<evidence type="ECO:0000256" key="1">
    <source>
        <dbReference type="SAM" id="SignalP"/>
    </source>
</evidence>
<dbReference type="Proteomes" id="UP000701801">
    <property type="component" value="Unassembled WGS sequence"/>
</dbReference>
<keyword evidence="1" id="KW-0732">Signal</keyword>
<evidence type="ECO:0000313" key="2">
    <source>
        <dbReference type="EMBL" id="CAG8979007.1"/>
    </source>
</evidence>
<proteinExistence type="predicted"/>